<evidence type="ECO:0000256" key="3">
    <source>
        <dbReference type="ARBA" id="ARBA00023125"/>
    </source>
</evidence>
<protein>
    <submittedName>
        <fullName evidence="6">LysR family transcriptional regulator</fullName>
    </submittedName>
</protein>
<dbReference type="InterPro" id="IPR036390">
    <property type="entry name" value="WH_DNA-bd_sf"/>
</dbReference>
<evidence type="ECO:0000259" key="5">
    <source>
        <dbReference type="PROSITE" id="PS50931"/>
    </source>
</evidence>
<keyword evidence="7" id="KW-1185">Reference proteome</keyword>
<dbReference type="CDD" id="cd08420">
    <property type="entry name" value="PBP2_CysL_like"/>
    <property type="match status" value="1"/>
</dbReference>
<evidence type="ECO:0000256" key="2">
    <source>
        <dbReference type="ARBA" id="ARBA00023015"/>
    </source>
</evidence>
<dbReference type="SUPFAM" id="SSF53850">
    <property type="entry name" value="Periplasmic binding protein-like II"/>
    <property type="match status" value="1"/>
</dbReference>
<dbReference type="Pfam" id="PF03466">
    <property type="entry name" value="LysR_substrate"/>
    <property type="match status" value="1"/>
</dbReference>
<dbReference type="RefSeq" id="WP_151575804.1">
    <property type="nucleotide sequence ID" value="NZ_WBOT01000009.1"/>
</dbReference>
<dbReference type="Pfam" id="PF00126">
    <property type="entry name" value="HTH_1"/>
    <property type="match status" value="1"/>
</dbReference>
<keyword evidence="4" id="KW-0804">Transcription</keyword>
<dbReference type="Proteomes" id="UP000441354">
    <property type="component" value="Unassembled WGS sequence"/>
</dbReference>
<accession>A0A7V7RIG7</accession>
<dbReference type="FunFam" id="1.10.10.10:FF:000001">
    <property type="entry name" value="LysR family transcriptional regulator"/>
    <property type="match status" value="1"/>
</dbReference>
<proteinExistence type="inferred from homology"/>
<name>A0A7V7RIG7_9BACI</name>
<feature type="domain" description="HTH lysR-type" evidence="5">
    <location>
        <begin position="1"/>
        <end position="58"/>
    </location>
</feature>
<evidence type="ECO:0000313" key="6">
    <source>
        <dbReference type="EMBL" id="KAB2330045.1"/>
    </source>
</evidence>
<dbReference type="InterPro" id="IPR000847">
    <property type="entry name" value="LysR_HTH_N"/>
</dbReference>
<dbReference type="OrthoDB" id="9785745at2"/>
<dbReference type="GO" id="GO:0003700">
    <property type="term" value="F:DNA-binding transcription factor activity"/>
    <property type="evidence" value="ECO:0007669"/>
    <property type="project" value="InterPro"/>
</dbReference>
<dbReference type="GO" id="GO:0000976">
    <property type="term" value="F:transcription cis-regulatory region binding"/>
    <property type="evidence" value="ECO:0007669"/>
    <property type="project" value="TreeGrafter"/>
</dbReference>
<comment type="caution">
    <text evidence="6">The sequence shown here is derived from an EMBL/GenBank/DDBJ whole genome shotgun (WGS) entry which is preliminary data.</text>
</comment>
<evidence type="ECO:0000256" key="4">
    <source>
        <dbReference type="ARBA" id="ARBA00023163"/>
    </source>
</evidence>
<dbReference type="PRINTS" id="PR00039">
    <property type="entry name" value="HTHLYSR"/>
</dbReference>
<dbReference type="PANTHER" id="PTHR30126">
    <property type="entry name" value="HTH-TYPE TRANSCRIPTIONAL REGULATOR"/>
    <property type="match status" value="1"/>
</dbReference>
<evidence type="ECO:0000256" key="1">
    <source>
        <dbReference type="ARBA" id="ARBA00009437"/>
    </source>
</evidence>
<dbReference type="Gene3D" id="3.40.190.10">
    <property type="entry name" value="Periplasmic binding protein-like II"/>
    <property type="match status" value="2"/>
</dbReference>
<dbReference type="Gene3D" id="1.10.10.10">
    <property type="entry name" value="Winged helix-like DNA-binding domain superfamily/Winged helix DNA-binding domain"/>
    <property type="match status" value="1"/>
</dbReference>
<dbReference type="EMBL" id="WBOT01000009">
    <property type="protein sequence ID" value="KAB2330045.1"/>
    <property type="molecule type" value="Genomic_DNA"/>
</dbReference>
<comment type="similarity">
    <text evidence="1">Belongs to the LysR transcriptional regulatory family.</text>
</comment>
<dbReference type="PROSITE" id="PS50931">
    <property type="entry name" value="HTH_LYSR"/>
    <property type="match status" value="1"/>
</dbReference>
<sequence length="303" mass="34681">MNIDNLKMFCAVVEEGSITQAAKKGYVSQPAVTKQIRQLENVYGAALFDRSENKLILTEAGKVLYPYAKEMVLHYQKSKDAIQYLLEEQDIKLNVGASLTIGEYILPELLKRYLNSHENIKFHLALSNTPDILAKLKMNEIDVALVEGMLEKDKEDQELLTEKFSEDDLVLVTSYDHRWKDRTEINLEELTEEKMIWREAISGTRGLVEHYLHERGVLVNIQASIELGSLQAIKSSVEAGLGISILPKLTIAKELKYSLLREVKIKNFYLKRDLYVVRKKTRFSQAGLDPFVDYIKKSSDIPK</sequence>
<gene>
    <name evidence="6" type="ORF">F7732_19880</name>
</gene>
<organism evidence="6 7">
    <name type="scientific">Bacillus mesophilum</name>
    <dbReference type="NCBI Taxonomy" id="1071718"/>
    <lineage>
        <taxon>Bacteria</taxon>
        <taxon>Bacillati</taxon>
        <taxon>Bacillota</taxon>
        <taxon>Bacilli</taxon>
        <taxon>Bacillales</taxon>
        <taxon>Bacillaceae</taxon>
        <taxon>Bacillus</taxon>
    </lineage>
</organism>
<dbReference type="InterPro" id="IPR005119">
    <property type="entry name" value="LysR_subst-bd"/>
</dbReference>
<evidence type="ECO:0000313" key="7">
    <source>
        <dbReference type="Proteomes" id="UP000441354"/>
    </source>
</evidence>
<dbReference type="PANTHER" id="PTHR30126:SF39">
    <property type="entry name" value="HTH-TYPE TRANSCRIPTIONAL REGULATOR CYSL"/>
    <property type="match status" value="1"/>
</dbReference>
<dbReference type="AlphaFoldDB" id="A0A7V7RIG7"/>
<keyword evidence="2" id="KW-0805">Transcription regulation</keyword>
<reference evidence="6 7" key="1">
    <citation type="journal article" date="2014" name="Arch. Microbiol.">
        <title>Bacillus mesophilum sp. nov., strain IITR-54T, a novel 4-chlorobiphenyl dechlorinating bacterium.</title>
        <authorList>
            <person name="Manickam N."/>
            <person name="Singh N.K."/>
            <person name="Bajaj A."/>
            <person name="Kumar R.M."/>
            <person name="Kaur G."/>
            <person name="Kaur N."/>
            <person name="Bala M."/>
            <person name="Kumar A."/>
            <person name="Mayilraj S."/>
        </authorList>
    </citation>
    <scope>NUCLEOTIDE SEQUENCE [LARGE SCALE GENOMIC DNA]</scope>
    <source>
        <strain evidence="6 7">IITR-54</strain>
    </source>
</reference>
<keyword evidence="3" id="KW-0238">DNA-binding</keyword>
<dbReference type="SUPFAM" id="SSF46785">
    <property type="entry name" value="Winged helix' DNA-binding domain"/>
    <property type="match status" value="1"/>
</dbReference>
<dbReference type="InterPro" id="IPR036388">
    <property type="entry name" value="WH-like_DNA-bd_sf"/>
</dbReference>